<feature type="region of interest" description="Disordered" evidence="7">
    <location>
        <begin position="621"/>
        <end position="881"/>
    </location>
</feature>
<dbReference type="InterPro" id="IPR013083">
    <property type="entry name" value="Znf_RING/FYVE/PHD"/>
</dbReference>
<keyword evidence="6" id="KW-0862">Zinc</keyword>
<dbReference type="InterPro" id="IPR055198">
    <property type="entry name" value="NSD_PHD"/>
</dbReference>
<dbReference type="Proteomes" id="UP000250235">
    <property type="component" value="Unassembled WGS sequence"/>
</dbReference>
<dbReference type="GO" id="GO:0008234">
    <property type="term" value="F:cysteine-type peptidase activity"/>
    <property type="evidence" value="ECO:0007669"/>
    <property type="project" value="InterPro"/>
</dbReference>
<evidence type="ECO:0000259" key="9">
    <source>
        <dbReference type="PROSITE" id="PS51925"/>
    </source>
</evidence>
<dbReference type="EMBL" id="KV010644">
    <property type="protein sequence ID" value="KZV27288.1"/>
    <property type="molecule type" value="Genomic_DNA"/>
</dbReference>
<dbReference type="GO" id="GO:0008270">
    <property type="term" value="F:zinc ion binding"/>
    <property type="evidence" value="ECO:0007669"/>
    <property type="project" value="UniProtKB-KW"/>
</dbReference>
<gene>
    <name evidence="10" type="ORF">F511_32440</name>
</gene>
<dbReference type="Gene3D" id="3.40.395.10">
    <property type="entry name" value="Adenoviral Proteinase, Chain A"/>
    <property type="match status" value="1"/>
</dbReference>
<dbReference type="InterPro" id="IPR001965">
    <property type="entry name" value="Znf_PHD"/>
</dbReference>
<dbReference type="OrthoDB" id="1870062at2759"/>
<dbReference type="SUPFAM" id="SSF47592">
    <property type="entry name" value="SWIB/MDM2 domain"/>
    <property type="match status" value="1"/>
</dbReference>
<dbReference type="Pfam" id="PF25980">
    <property type="entry name" value="NERD_plant"/>
    <property type="match status" value="1"/>
</dbReference>
<dbReference type="PROSITE" id="PS51925">
    <property type="entry name" value="SWIB_MDM2"/>
    <property type="match status" value="1"/>
</dbReference>
<dbReference type="InterPro" id="IPR003121">
    <property type="entry name" value="SWIB_MDM2_domain"/>
</dbReference>
<dbReference type="Pfam" id="PF02902">
    <property type="entry name" value="Peptidase_C48"/>
    <property type="match status" value="1"/>
</dbReference>
<proteinExistence type="inferred from homology"/>
<evidence type="ECO:0000256" key="2">
    <source>
        <dbReference type="ARBA" id="ARBA00022670"/>
    </source>
</evidence>
<evidence type="ECO:0000259" key="8">
    <source>
        <dbReference type="PROSITE" id="PS51360"/>
    </source>
</evidence>
<feature type="region of interest" description="Disordered" evidence="7">
    <location>
        <begin position="307"/>
        <end position="344"/>
    </location>
</feature>
<dbReference type="Gene3D" id="3.90.70.200">
    <property type="entry name" value="Plus-3 domain"/>
    <property type="match status" value="1"/>
</dbReference>
<evidence type="ECO:0000313" key="11">
    <source>
        <dbReference type="Proteomes" id="UP000250235"/>
    </source>
</evidence>
<dbReference type="InterPro" id="IPR011011">
    <property type="entry name" value="Znf_FYVE_PHD"/>
</dbReference>
<accession>A0A2Z7B125</accession>
<dbReference type="SUPFAM" id="SSF57903">
    <property type="entry name" value="FYVE/PHD zinc finger"/>
    <property type="match status" value="1"/>
</dbReference>
<dbReference type="InterPro" id="IPR004343">
    <property type="entry name" value="Plus-3_dom"/>
</dbReference>
<keyword evidence="5" id="KW-0378">Hydrolase</keyword>
<dbReference type="GO" id="GO:0006508">
    <property type="term" value="P:proteolysis"/>
    <property type="evidence" value="ECO:0007669"/>
    <property type="project" value="UniProtKB-KW"/>
</dbReference>
<dbReference type="SMART" id="SM00249">
    <property type="entry name" value="PHD"/>
    <property type="match status" value="1"/>
</dbReference>
<dbReference type="InterPro" id="IPR036128">
    <property type="entry name" value="Plus3-like_sf"/>
</dbReference>
<reference evidence="10 11" key="1">
    <citation type="journal article" date="2015" name="Proc. Natl. Acad. Sci. U.S.A.">
        <title>The resurrection genome of Boea hygrometrica: A blueprint for survival of dehydration.</title>
        <authorList>
            <person name="Xiao L."/>
            <person name="Yang G."/>
            <person name="Zhang L."/>
            <person name="Yang X."/>
            <person name="Zhao S."/>
            <person name="Ji Z."/>
            <person name="Zhou Q."/>
            <person name="Hu M."/>
            <person name="Wang Y."/>
            <person name="Chen M."/>
            <person name="Xu Y."/>
            <person name="Jin H."/>
            <person name="Xiao X."/>
            <person name="Hu G."/>
            <person name="Bao F."/>
            <person name="Hu Y."/>
            <person name="Wan P."/>
            <person name="Li L."/>
            <person name="Deng X."/>
            <person name="Kuang T."/>
            <person name="Xiang C."/>
            <person name="Zhu J.K."/>
            <person name="Oliver M.J."/>
            <person name="He Y."/>
        </authorList>
    </citation>
    <scope>NUCLEOTIDE SEQUENCE [LARGE SCALE GENOMIC DNA]</scope>
    <source>
        <strain evidence="11">cv. XS01</strain>
    </source>
</reference>
<evidence type="ECO:0000256" key="1">
    <source>
        <dbReference type="ARBA" id="ARBA00005234"/>
    </source>
</evidence>
<organism evidence="10 11">
    <name type="scientific">Dorcoceras hygrometricum</name>
    <dbReference type="NCBI Taxonomy" id="472368"/>
    <lineage>
        <taxon>Eukaryota</taxon>
        <taxon>Viridiplantae</taxon>
        <taxon>Streptophyta</taxon>
        <taxon>Embryophyta</taxon>
        <taxon>Tracheophyta</taxon>
        <taxon>Spermatophyta</taxon>
        <taxon>Magnoliopsida</taxon>
        <taxon>eudicotyledons</taxon>
        <taxon>Gunneridae</taxon>
        <taxon>Pentapetalae</taxon>
        <taxon>asterids</taxon>
        <taxon>lamiids</taxon>
        <taxon>Lamiales</taxon>
        <taxon>Gesneriaceae</taxon>
        <taxon>Didymocarpoideae</taxon>
        <taxon>Trichosporeae</taxon>
        <taxon>Loxocarpinae</taxon>
        <taxon>Dorcoceras</taxon>
    </lineage>
</organism>
<evidence type="ECO:0000256" key="7">
    <source>
        <dbReference type="SAM" id="MobiDB-lite"/>
    </source>
</evidence>
<keyword evidence="4" id="KW-0863">Zinc-finger</keyword>
<feature type="compositionally biased region" description="Pro residues" evidence="7">
    <location>
        <begin position="649"/>
        <end position="735"/>
    </location>
</feature>
<dbReference type="Pfam" id="PF22908">
    <property type="entry name" value="PHD_NSD"/>
    <property type="match status" value="1"/>
</dbReference>
<dbReference type="Gene3D" id="3.30.40.10">
    <property type="entry name" value="Zinc/RING finger domain, C3HC4 (zinc finger)"/>
    <property type="match status" value="1"/>
</dbReference>
<dbReference type="PROSITE" id="PS51360">
    <property type="entry name" value="PLUS3"/>
    <property type="match status" value="1"/>
</dbReference>
<dbReference type="SUPFAM" id="SSF54001">
    <property type="entry name" value="Cysteine proteinases"/>
    <property type="match status" value="1"/>
</dbReference>
<dbReference type="SUPFAM" id="SSF159042">
    <property type="entry name" value="Plus3-like"/>
    <property type="match status" value="1"/>
</dbReference>
<dbReference type="InterPro" id="IPR058668">
    <property type="entry name" value="NERD_dom"/>
</dbReference>
<dbReference type="PANTHER" id="PTHR46851:SF11">
    <property type="entry name" value="GYF DOMAIN-CONTAINING PROTEIN"/>
    <property type="match status" value="1"/>
</dbReference>
<evidence type="ECO:0000256" key="5">
    <source>
        <dbReference type="ARBA" id="ARBA00022801"/>
    </source>
</evidence>
<keyword evidence="2" id="KW-0645">Protease</keyword>
<dbReference type="CDD" id="cd15568">
    <property type="entry name" value="PHD5_NSD"/>
    <property type="match status" value="1"/>
</dbReference>
<feature type="domain" description="Plus3" evidence="8">
    <location>
        <begin position="357"/>
        <end position="485"/>
    </location>
</feature>
<dbReference type="Pfam" id="PF03126">
    <property type="entry name" value="Plus-3"/>
    <property type="match status" value="1"/>
</dbReference>
<evidence type="ECO:0000256" key="6">
    <source>
        <dbReference type="ARBA" id="ARBA00022833"/>
    </source>
</evidence>
<evidence type="ECO:0000313" key="10">
    <source>
        <dbReference type="EMBL" id="KZV27288.1"/>
    </source>
</evidence>
<feature type="domain" description="DM2" evidence="9">
    <location>
        <begin position="225"/>
        <end position="305"/>
    </location>
</feature>
<feature type="compositionally biased region" description="Pro residues" evidence="7">
    <location>
        <begin position="742"/>
        <end position="828"/>
    </location>
</feature>
<dbReference type="CDD" id="cd10567">
    <property type="entry name" value="SWIB-MDM2_like"/>
    <property type="match status" value="1"/>
</dbReference>
<dbReference type="PANTHER" id="PTHR46851">
    <property type="entry name" value="OS01G0884500 PROTEIN"/>
    <property type="match status" value="1"/>
</dbReference>
<dbReference type="GO" id="GO:0003677">
    <property type="term" value="F:DNA binding"/>
    <property type="evidence" value="ECO:0007669"/>
    <property type="project" value="InterPro"/>
</dbReference>
<evidence type="ECO:0000256" key="3">
    <source>
        <dbReference type="ARBA" id="ARBA00022723"/>
    </source>
</evidence>
<sequence length="1099" mass="125783">MKRKRQRKVVNKEDIAESWCFVCKDGGHLRICDHKQCLKSYHPTCVGKDDDSFLESESKWTCDRHKCFLCRKSSYFQCYTCTTALCRYCLPVAEFLEVKGKNGFCEECLKLALLIEENKGYDSDGDMVDFTDRESCEGLFMEYYVIIKEEEGFEAADIYAAQSCKKKGDDVKSGSGSEFEEDEEQISDYEGVNYAKKCKRSSEKTKPKRQKYAMQQHIKSNEKDFIGWGSRSLIDFLESIGKSTSKELSQHDVTLMVNEYIKENSLFHPDKKKMVICDARLQSLFRKKKLNKHRIYDLLETHFTENRDDSGEDDIGNDSENNSANSLDKCKRKRRLDKEEKSQKNELEHVTQSVFASIIGENMKLVYLKRTLLYELLKQPESFEEKVTGSYVRVKTDPYDYSSKCSHQLMQVKGVKMDTVSENKTDIVLQVSSLLKEIHISRLSDDDFSKDECEELRRKMVDGQLERPLVVELEKKARILHKDITKHWINKELSLLQKLIDRANEKGWRRQYPLFQIYIYLEKKKKLQSPSEQEQLLENVAAVIPDVSELESNIEEVKDDIQCEEESPQSILQCNSIVHNDEWQMAKPSGDFVVSNECAVTRRMSELMSRGLKVVCSQRCLSPSHDSPPPQTPPHRSPPPQTTPQTTPQTPPHRTPPSQTPPHQTPPHRSPPPQTPPHRSPPPQTPPHRSPPPQTPPHRSPPPQTPPHRSPPPQTPPHRSPPPQTPPHRSPPPQTTPQTTPQTPPHRTPPSQTPPHQTPPHRSPPPQTPPHQTPPHRSPPPQTPPHQTPPHRSPPPQTPPHQTPPHRSPPPQTPPHQTPPHRSPPPQTTPQTTPQTPPHRSPPPQTPPHQTPPHRSPPPQTPPHQTPPHRSPPPQTRSERRMEIIIKRSWARTEREIEHLSDGEKKRCFIADYQKRFFVEMATPGTWVFTEHVDECFRGLLELKKAYPYIFRGDVAMMDSVFPMIVGGAFIEGGPTNVLESHWVLVRIVPQVKILSILDSDHSVDSNGKTLLERVTPLARMMPHILVAMGVQTDTDIQWMIVRPKEYPKQSLSGECGVYAIAAATFTLADRDVYTLNDAIVADFRKFFTCLWDQPWLLD</sequence>
<dbReference type="SMART" id="SM00719">
    <property type="entry name" value="Plus3"/>
    <property type="match status" value="1"/>
</dbReference>
<dbReference type="InterPro" id="IPR045894">
    <property type="entry name" value="At5g08430-like"/>
</dbReference>
<dbReference type="InterPro" id="IPR038765">
    <property type="entry name" value="Papain-like_cys_pep_sf"/>
</dbReference>
<dbReference type="Pfam" id="PF02201">
    <property type="entry name" value="SWIB"/>
    <property type="match status" value="1"/>
</dbReference>
<protein>
    <submittedName>
        <fullName evidence="10">Uncharacterized protein</fullName>
    </submittedName>
</protein>
<dbReference type="Gene3D" id="1.10.245.10">
    <property type="entry name" value="SWIB/MDM2 domain"/>
    <property type="match status" value="1"/>
</dbReference>
<dbReference type="InterPro" id="IPR036885">
    <property type="entry name" value="SWIB_MDM2_dom_sf"/>
</dbReference>
<feature type="compositionally biased region" description="Pro residues" evidence="7">
    <location>
        <begin position="835"/>
        <end position="875"/>
    </location>
</feature>
<comment type="similarity">
    <text evidence="1">Belongs to the peptidase C48 family.</text>
</comment>
<evidence type="ECO:0000256" key="4">
    <source>
        <dbReference type="ARBA" id="ARBA00022771"/>
    </source>
</evidence>
<feature type="compositionally biased region" description="Pro residues" evidence="7">
    <location>
        <begin position="626"/>
        <end position="642"/>
    </location>
</feature>
<dbReference type="AlphaFoldDB" id="A0A2Z7B125"/>
<keyword evidence="11" id="KW-1185">Reference proteome</keyword>
<keyword evidence="3" id="KW-0479">Metal-binding</keyword>
<name>A0A2Z7B125_9LAMI</name>
<dbReference type="InterPro" id="IPR003653">
    <property type="entry name" value="Peptidase_C48_C"/>
</dbReference>